<keyword evidence="2" id="KW-1185">Reference proteome</keyword>
<sequence length="225" mass="26629">MFCHWNIRLKSASDIRQEERLPPEKRTRSRRHELNLFTNRPPCSIYLNSHHPSLYDNSEINDNYTTKVEAIRNDKCVFKLDGFRKFCIKQSATRKQIVDTSKLIRDHCQGRNITLDQFLIEFEQYAKTCKLCDTVTNVWGYLQKQLIKDEMTMISNWPVSFSFLDDDELPCESFRNTDDDKHLEALNIPVNGLKNQKKLLHSINVLPTMISEITYNPWRVDKRIC</sequence>
<proteinExistence type="predicted"/>
<dbReference type="EMBL" id="CM046125">
    <property type="protein sequence ID" value="KAI8422936.1"/>
    <property type="molecule type" value="Genomic_DNA"/>
</dbReference>
<dbReference type="Proteomes" id="UP001064048">
    <property type="component" value="Chromosome 25"/>
</dbReference>
<name>A0ACC0JFM8_CHOFU</name>
<accession>A0ACC0JFM8</accession>
<reference evidence="1 2" key="1">
    <citation type="journal article" date="2022" name="Genome Biol. Evol.">
        <title>The Spruce Budworm Genome: Reconstructing the Evolutionary History of Antifreeze Proteins.</title>
        <authorList>
            <person name="Beliveau C."/>
            <person name="Gagne P."/>
            <person name="Picq S."/>
            <person name="Vernygora O."/>
            <person name="Keeling C.I."/>
            <person name="Pinkney K."/>
            <person name="Doucet D."/>
            <person name="Wen F."/>
            <person name="Johnston J.S."/>
            <person name="Maaroufi H."/>
            <person name="Boyle B."/>
            <person name="Laroche J."/>
            <person name="Dewar K."/>
            <person name="Juretic N."/>
            <person name="Blackburn G."/>
            <person name="Nisole A."/>
            <person name="Brunet B."/>
            <person name="Brandao M."/>
            <person name="Lumley L."/>
            <person name="Duan J."/>
            <person name="Quan G."/>
            <person name="Lucarotti C.J."/>
            <person name="Roe A.D."/>
            <person name="Sperling F.A.H."/>
            <person name="Levesque R.C."/>
            <person name="Cusson M."/>
        </authorList>
    </citation>
    <scope>NUCLEOTIDE SEQUENCE [LARGE SCALE GENOMIC DNA]</scope>
    <source>
        <strain evidence="1">Glfc:IPQL:Cfum</strain>
    </source>
</reference>
<organism evidence="1 2">
    <name type="scientific">Choristoneura fumiferana</name>
    <name type="common">Spruce budworm moth</name>
    <name type="synonym">Archips fumiferana</name>
    <dbReference type="NCBI Taxonomy" id="7141"/>
    <lineage>
        <taxon>Eukaryota</taxon>
        <taxon>Metazoa</taxon>
        <taxon>Ecdysozoa</taxon>
        <taxon>Arthropoda</taxon>
        <taxon>Hexapoda</taxon>
        <taxon>Insecta</taxon>
        <taxon>Pterygota</taxon>
        <taxon>Neoptera</taxon>
        <taxon>Endopterygota</taxon>
        <taxon>Lepidoptera</taxon>
        <taxon>Glossata</taxon>
        <taxon>Ditrysia</taxon>
        <taxon>Tortricoidea</taxon>
        <taxon>Tortricidae</taxon>
        <taxon>Tortricinae</taxon>
        <taxon>Choristoneura</taxon>
    </lineage>
</organism>
<comment type="caution">
    <text evidence="1">The sequence shown here is derived from an EMBL/GenBank/DDBJ whole genome shotgun (WGS) entry which is preliminary data.</text>
</comment>
<evidence type="ECO:0000313" key="1">
    <source>
        <dbReference type="EMBL" id="KAI8422936.1"/>
    </source>
</evidence>
<gene>
    <name evidence="1" type="ORF">MSG28_014039</name>
</gene>
<evidence type="ECO:0000313" key="2">
    <source>
        <dbReference type="Proteomes" id="UP001064048"/>
    </source>
</evidence>
<protein>
    <submittedName>
        <fullName evidence="1">Uncharacterized protein</fullName>
    </submittedName>
</protein>